<evidence type="ECO:0000313" key="2">
    <source>
        <dbReference type="EMBL" id="MDQ2069008.1"/>
    </source>
</evidence>
<protein>
    <submittedName>
        <fullName evidence="2">Uncharacterized protein</fullName>
    </submittedName>
</protein>
<dbReference type="Proteomes" id="UP001239019">
    <property type="component" value="Unassembled WGS sequence"/>
</dbReference>
<feature type="transmembrane region" description="Helical" evidence="1">
    <location>
        <begin position="48"/>
        <end position="69"/>
    </location>
</feature>
<proteinExistence type="predicted"/>
<dbReference type="EMBL" id="JAVDDT010000002">
    <property type="protein sequence ID" value="MDQ2069008.1"/>
    <property type="molecule type" value="Genomic_DNA"/>
</dbReference>
<accession>A0ABU0W523</accession>
<keyword evidence="1" id="KW-0812">Transmembrane</keyword>
<keyword evidence="3" id="KW-1185">Reference proteome</keyword>
<dbReference type="RefSeq" id="WP_306727503.1">
    <property type="nucleotide sequence ID" value="NZ_JAVDDT010000002.1"/>
</dbReference>
<keyword evidence="1" id="KW-0472">Membrane</keyword>
<keyword evidence="1" id="KW-1133">Transmembrane helix</keyword>
<evidence type="ECO:0000313" key="3">
    <source>
        <dbReference type="Proteomes" id="UP001239019"/>
    </source>
</evidence>
<comment type="caution">
    <text evidence="2">The sequence shown here is derived from an EMBL/GenBank/DDBJ whole genome shotgun (WGS) entry which is preliminary data.</text>
</comment>
<evidence type="ECO:0000256" key="1">
    <source>
        <dbReference type="SAM" id="Phobius"/>
    </source>
</evidence>
<organism evidence="2 3">
    <name type="scientific">Natronospira bacteriovora</name>
    <dbReference type="NCBI Taxonomy" id="3069753"/>
    <lineage>
        <taxon>Bacteria</taxon>
        <taxon>Pseudomonadati</taxon>
        <taxon>Pseudomonadota</taxon>
        <taxon>Gammaproteobacteria</taxon>
        <taxon>Natronospirales</taxon>
        <taxon>Natronospiraceae</taxon>
        <taxon>Natronospira</taxon>
    </lineage>
</organism>
<gene>
    <name evidence="2" type="ORF">RBH19_03880</name>
</gene>
<reference evidence="2 3" key="1">
    <citation type="submission" date="2023-08" db="EMBL/GenBank/DDBJ databases">
        <title>Whole-genome sequencing of halo(alkali)philic microorganisms from hypersaline lakes.</title>
        <authorList>
            <person name="Sorokin D.Y."/>
            <person name="Abbas B."/>
            <person name="Merkel A.Y."/>
        </authorList>
    </citation>
    <scope>NUCLEOTIDE SEQUENCE [LARGE SCALE GENOMIC DNA]</scope>
    <source>
        <strain evidence="2 3">AB-CW4</strain>
    </source>
</reference>
<name>A0ABU0W523_9GAMM</name>
<sequence>MKRHEPSEWEALVRIWREVSPQPLPPADLRRRIMEAVDEKPSRNETPLVGLALAATVALVAVLAGVVHWPGQAPRDDVPGQQLLVMEPMQTVDPYDLEIDRDTPCGRADQCLAPGMDIMPLDAHGERIL</sequence>